<dbReference type="RefSeq" id="WP_172527710.1">
    <property type="nucleotide sequence ID" value="NZ_JACKST010000058.1"/>
</dbReference>
<gene>
    <name evidence="2" type="ORF">NCTC10742_00976</name>
</gene>
<name>A0A378SFZ6_9MYCO</name>
<dbReference type="Pfam" id="PF10056">
    <property type="entry name" value="DUF2293"/>
    <property type="match status" value="1"/>
</dbReference>
<evidence type="ECO:0000313" key="3">
    <source>
        <dbReference type="Proteomes" id="UP000254291"/>
    </source>
</evidence>
<dbReference type="InterPro" id="IPR018744">
    <property type="entry name" value="DUF2293"/>
</dbReference>
<proteinExistence type="predicted"/>
<evidence type="ECO:0000313" key="2">
    <source>
        <dbReference type="EMBL" id="STZ41769.1"/>
    </source>
</evidence>
<dbReference type="EMBL" id="UGQM01000001">
    <property type="protein sequence ID" value="STZ41769.1"/>
    <property type="molecule type" value="Genomic_DNA"/>
</dbReference>
<evidence type="ECO:0000259" key="1">
    <source>
        <dbReference type="Pfam" id="PF10056"/>
    </source>
</evidence>
<sequence>MSGLDSRVEQIADDALADQQFVTPLDVMLGLGWAAKAKVDLWLAGFVTSLDRCLRVTPTATHDAIDTLSAWAHESGLQPWETDYAGLAFSDDPAYERAFRIRWAPSDTPAPKTPSPRPTVRIEYLKVDCDNCGGIHKPIVSTNGGGFCLDCAGLGHLVYLPAGDAALTRRTTKTARLTIAVGRVHTRRSLEGVLAEQRDIEYAAQQCLADDHRNAHTDDLGRNTADGIRAEFPGCPPARAGGIARFLAVYGGYSPNACKHPDTICEWAAASVRHIDTGYDNLILSGVGPLDARRRVQPRVDDILGTWRSGIIDLDAPDPVR</sequence>
<reference evidence="2 3" key="1">
    <citation type="submission" date="2018-06" db="EMBL/GenBank/DDBJ databases">
        <authorList>
            <consortium name="Pathogen Informatics"/>
            <person name="Doyle S."/>
        </authorList>
    </citation>
    <scope>NUCLEOTIDE SEQUENCE [LARGE SCALE GENOMIC DNA]</scope>
    <source>
        <strain evidence="2 3">NCTC10742</strain>
    </source>
</reference>
<protein>
    <submittedName>
        <fullName evidence="2">Putative arginine and alanine rich protein</fullName>
    </submittedName>
</protein>
<organism evidence="2 3">
    <name type="scientific">Mycolicibacterium gilvum</name>
    <dbReference type="NCBI Taxonomy" id="1804"/>
    <lineage>
        <taxon>Bacteria</taxon>
        <taxon>Bacillati</taxon>
        <taxon>Actinomycetota</taxon>
        <taxon>Actinomycetes</taxon>
        <taxon>Mycobacteriales</taxon>
        <taxon>Mycobacteriaceae</taxon>
        <taxon>Mycolicibacterium</taxon>
    </lineage>
</organism>
<accession>A0A378SFZ6</accession>
<feature type="domain" description="DUF2293" evidence="1">
    <location>
        <begin position="228"/>
        <end position="308"/>
    </location>
</feature>
<dbReference type="Proteomes" id="UP000254291">
    <property type="component" value="Unassembled WGS sequence"/>
</dbReference>
<dbReference type="AlphaFoldDB" id="A0A378SFZ6"/>